<reference evidence="1 2" key="1">
    <citation type="submission" date="2012-12" db="EMBL/GenBank/DDBJ databases">
        <title>Genome assembly of Fulvivirga imtechensis AK7.</title>
        <authorList>
            <person name="Nupur N."/>
            <person name="Khatri I."/>
            <person name="Kumar R."/>
            <person name="Subramanian S."/>
            <person name="Pinnaka A."/>
        </authorList>
    </citation>
    <scope>NUCLEOTIDE SEQUENCE [LARGE SCALE GENOMIC DNA]</scope>
    <source>
        <strain evidence="1 2">AK7</strain>
    </source>
</reference>
<proteinExistence type="predicted"/>
<gene>
    <name evidence="1" type="ORF">C900_01540</name>
</gene>
<dbReference type="STRING" id="1237149.C900_01540"/>
<dbReference type="RefSeq" id="WP_009578973.1">
    <property type="nucleotide sequence ID" value="NZ_AMZN01000022.1"/>
</dbReference>
<dbReference type="EMBL" id="AMZN01000022">
    <property type="protein sequence ID" value="ELR72457.1"/>
    <property type="molecule type" value="Genomic_DNA"/>
</dbReference>
<comment type="caution">
    <text evidence="1">The sequence shown here is derived from an EMBL/GenBank/DDBJ whole genome shotgun (WGS) entry which is preliminary data.</text>
</comment>
<dbReference type="OrthoDB" id="9833617at2"/>
<evidence type="ECO:0008006" key="3">
    <source>
        <dbReference type="Google" id="ProtNLM"/>
    </source>
</evidence>
<protein>
    <recommendedName>
        <fullName evidence="3">Outer membrane protein beta-barrel domain-containing protein</fullName>
    </recommendedName>
</protein>
<evidence type="ECO:0000313" key="1">
    <source>
        <dbReference type="EMBL" id="ELR72457.1"/>
    </source>
</evidence>
<evidence type="ECO:0000313" key="2">
    <source>
        <dbReference type="Proteomes" id="UP000011135"/>
    </source>
</evidence>
<dbReference type="AlphaFoldDB" id="L8JZ39"/>
<sequence>MRADNRFFAGLIQLGVFLLTLLALTFYANAQGLSSSQDVSSDIRVEEENNSIFKYRGIEASLGTRHLFLESDIPEISNLEVLQEGGNAAFTFGNSYSRITLRLIGLYYSAASISRTIDMLEMELSSNIYAFKAMHIPSDRFDFYFLTGVSNQLLRFYGHYIDKADRAESKGAAGREPYLGRISMINLNLGVGIEYKIERERDFVHVFLEGKSGFPLSTVADTEAFDNTRIEDIYALNIGVRFGRKN</sequence>
<name>L8JZ39_9BACT</name>
<keyword evidence="2" id="KW-1185">Reference proteome</keyword>
<organism evidence="1 2">
    <name type="scientific">Fulvivirga imtechensis AK7</name>
    <dbReference type="NCBI Taxonomy" id="1237149"/>
    <lineage>
        <taxon>Bacteria</taxon>
        <taxon>Pseudomonadati</taxon>
        <taxon>Bacteroidota</taxon>
        <taxon>Cytophagia</taxon>
        <taxon>Cytophagales</taxon>
        <taxon>Fulvivirgaceae</taxon>
        <taxon>Fulvivirga</taxon>
    </lineage>
</organism>
<dbReference type="Proteomes" id="UP000011135">
    <property type="component" value="Unassembled WGS sequence"/>
</dbReference>
<accession>L8JZ39</accession>